<dbReference type="EMBL" id="CATNWA010019838">
    <property type="protein sequence ID" value="CAI9615266.1"/>
    <property type="molecule type" value="Genomic_DNA"/>
</dbReference>
<proteinExistence type="predicted"/>
<organism evidence="1 2">
    <name type="scientific">Staurois parvus</name>
    <dbReference type="NCBI Taxonomy" id="386267"/>
    <lineage>
        <taxon>Eukaryota</taxon>
        <taxon>Metazoa</taxon>
        <taxon>Chordata</taxon>
        <taxon>Craniata</taxon>
        <taxon>Vertebrata</taxon>
        <taxon>Euteleostomi</taxon>
        <taxon>Amphibia</taxon>
        <taxon>Batrachia</taxon>
        <taxon>Anura</taxon>
        <taxon>Neobatrachia</taxon>
        <taxon>Ranoidea</taxon>
        <taxon>Ranidae</taxon>
        <taxon>Staurois</taxon>
    </lineage>
</organism>
<comment type="caution">
    <text evidence="1">The sequence shown here is derived from an EMBL/GenBank/DDBJ whole genome shotgun (WGS) entry which is preliminary data.</text>
</comment>
<reference evidence="1" key="1">
    <citation type="submission" date="2023-05" db="EMBL/GenBank/DDBJ databases">
        <authorList>
            <person name="Stuckert A."/>
        </authorList>
    </citation>
    <scope>NUCLEOTIDE SEQUENCE</scope>
</reference>
<name>A0ABN9H0M5_9NEOB</name>
<feature type="non-terminal residue" evidence="1">
    <location>
        <position position="39"/>
    </location>
</feature>
<sequence length="39" mass="4351">MSCQSAPVPDCPVRVHRSQVGQYRNQVGQYRNQVGQCSS</sequence>
<dbReference type="Proteomes" id="UP001162483">
    <property type="component" value="Unassembled WGS sequence"/>
</dbReference>
<protein>
    <submittedName>
        <fullName evidence="1">Uncharacterized protein</fullName>
    </submittedName>
</protein>
<evidence type="ECO:0000313" key="2">
    <source>
        <dbReference type="Proteomes" id="UP001162483"/>
    </source>
</evidence>
<accession>A0ABN9H0M5</accession>
<evidence type="ECO:0000313" key="1">
    <source>
        <dbReference type="EMBL" id="CAI9615266.1"/>
    </source>
</evidence>
<gene>
    <name evidence="1" type="ORF">SPARVUS_LOCUS15196479</name>
</gene>
<keyword evidence="2" id="KW-1185">Reference proteome</keyword>